<name>A0A0G4GXZ2_9ALVE</name>
<dbReference type="GO" id="GO:0005737">
    <property type="term" value="C:cytoplasm"/>
    <property type="evidence" value="ECO:0007669"/>
    <property type="project" value="TreeGrafter"/>
</dbReference>
<feature type="compositionally biased region" description="Gly residues" evidence="3">
    <location>
        <begin position="691"/>
        <end position="700"/>
    </location>
</feature>
<feature type="compositionally biased region" description="Basic and acidic residues" evidence="3">
    <location>
        <begin position="452"/>
        <end position="474"/>
    </location>
</feature>
<dbReference type="SUPFAM" id="SSF52075">
    <property type="entry name" value="Outer arm dynein light chain 1"/>
    <property type="match status" value="1"/>
</dbReference>
<feature type="compositionally biased region" description="Basic and acidic residues" evidence="3">
    <location>
        <begin position="633"/>
        <end position="649"/>
    </location>
</feature>
<dbReference type="InterPro" id="IPR032675">
    <property type="entry name" value="LRR_dom_sf"/>
</dbReference>
<feature type="compositionally biased region" description="Basic and acidic residues" evidence="3">
    <location>
        <begin position="330"/>
        <end position="339"/>
    </location>
</feature>
<keyword evidence="1" id="KW-0433">Leucine-rich repeat</keyword>
<reference evidence="4" key="1">
    <citation type="submission" date="2014-11" db="EMBL/GenBank/DDBJ databases">
        <authorList>
            <person name="Otto D Thomas"/>
            <person name="Naeem Raeece"/>
        </authorList>
    </citation>
    <scope>NUCLEOTIDE SEQUENCE</scope>
</reference>
<feature type="compositionally biased region" description="Acidic residues" evidence="3">
    <location>
        <begin position="440"/>
        <end position="450"/>
    </location>
</feature>
<feature type="compositionally biased region" description="Acidic residues" evidence="3">
    <location>
        <begin position="314"/>
        <end position="324"/>
    </location>
</feature>
<protein>
    <submittedName>
        <fullName evidence="4">Uncharacterized protein</fullName>
    </submittedName>
</protein>
<gene>
    <name evidence="4" type="ORF">Cvel_23852</name>
</gene>
<evidence type="ECO:0000313" key="4">
    <source>
        <dbReference type="EMBL" id="CEM35977.1"/>
    </source>
</evidence>
<feature type="region of interest" description="Disordered" evidence="3">
    <location>
        <begin position="1"/>
        <end position="20"/>
    </location>
</feature>
<evidence type="ECO:0000256" key="2">
    <source>
        <dbReference type="ARBA" id="ARBA00022737"/>
    </source>
</evidence>
<dbReference type="EMBL" id="CDMZ01001668">
    <property type="protein sequence ID" value="CEM35977.1"/>
    <property type="molecule type" value="Genomic_DNA"/>
</dbReference>
<feature type="compositionally biased region" description="Low complexity" evidence="3">
    <location>
        <begin position="542"/>
        <end position="560"/>
    </location>
</feature>
<evidence type="ECO:0000256" key="1">
    <source>
        <dbReference type="ARBA" id="ARBA00022614"/>
    </source>
</evidence>
<feature type="compositionally biased region" description="Polar residues" evidence="3">
    <location>
        <begin position="613"/>
        <end position="627"/>
    </location>
</feature>
<dbReference type="PANTHER" id="PTHR15454">
    <property type="entry name" value="NISCHARIN RELATED"/>
    <property type="match status" value="1"/>
</dbReference>
<keyword evidence="2" id="KW-0677">Repeat</keyword>
<evidence type="ECO:0000256" key="3">
    <source>
        <dbReference type="SAM" id="MobiDB-lite"/>
    </source>
</evidence>
<feature type="region of interest" description="Disordered" evidence="3">
    <location>
        <begin position="437"/>
        <end position="709"/>
    </location>
</feature>
<dbReference type="InterPro" id="IPR001611">
    <property type="entry name" value="Leu-rich_rpt"/>
</dbReference>
<organism evidence="4">
    <name type="scientific">Chromera velia CCMP2878</name>
    <dbReference type="NCBI Taxonomy" id="1169474"/>
    <lineage>
        <taxon>Eukaryota</taxon>
        <taxon>Sar</taxon>
        <taxon>Alveolata</taxon>
        <taxon>Colpodellida</taxon>
        <taxon>Chromeraceae</taxon>
        <taxon>Chromera</taxon>
    </lineage>
</organism>
<sequence>MPQQQGGSKASKQKQKGGHLNASSLGLGPLLTNEKLFGLHHFDHLWEAFNKSAPTSVDFSNNRIRKLDLSADRDGRGLQYVERLDLSNNVLTLFDGRNMTSATELVFLDLGHNGLRTIANLAFLQNLQVLNLSHNELKDLRSFRNTKVCSSLQLLDISCNSIVGISGMAEVAQMPNLKSLSMLNNLITVDRQVEAFCILGCVSLENLNGHPVPPSLRKRVCQWGVTTREGRGLVRFLRDALLALEGRSERCLLALRQADPAIPIIARAEQPVKSAILLAREALSKGRKPKPLPMGCRTGGEEETSTVKIIVPGEEQEEEEDEEGLTGIPEEEKKKKAEEKKQAAKTSLLLQWYTAIAAERPSSTAPQLAAPFDKLSINQLTRWNPRRPIRNHLTRWHREVEYRSNLVWAYREKIASIQTAEARGRKIDCGATAKLIEETQKDEEQEEGVTEEGVKPLETEKKSETETKSKRDKGGSVVFGGGAVRSRGSTVEGQTATLGGSGREKPGVGRQNAYRASELIPRRPFLSPETAEAPSVATGVFPSRRSSAPSYVSSVPHSRAPTPPAPPSSSLARSGLGGGEERGGASESRALSVPPPAPRTVSPAPSVMAVGSQPKSRLGTATASATAVSREGGGSEREERGGSKGRDGHQAAAPEGGAEEPSRLAFRPLARGPPKGRAVALSPPPSRQGRGRVGGGMRGRGGGRARGRV</sequence>
<proteinExistence type="predicted"/>
<feature type="compositionally biased region" description="Polar residues" evidence="3">
    <location>
        <begin position="487"/>
        <end position="498"/>
    </location>
</feature>
<dbReference type="VEuPathDB" id="CryptoDB:Cvel_23852"/>
<dbReference type="Gene3D" id="3.80.10.10">
    <property type="entry name" value="Ribonuclease Inhibitor"/>
    <property type="match status" value="1"/>
</dbReference>
<feature type="compositionally biased region" description="Low complexity" evidence="3">
    <location>
        <begin position="1"/>
        <end position="10"/>
    </location>
</feature>
<accession>A0A0G4GXZ2</accession>
<feature type="region of interest" description="Disordered" evidence="3">
    <location>
        <begin position="311"/>
        <end position="339"/>
    </location>
</feature>
<dbReference type="AlphaFoldDB" id="A0A0G4GXZ2"/>
<dbReference type="PROSITE" id="PS51450">
    <property type="entry name" value="LRR"/>
    <property type="match status" value="2"/>
</dbReference>